<dbReference type="AlphaFoldDB" id="A0A0J8U9U7"/>
<feature type="region of interest" description="Disordered" evidence="1">
    <location>
        <begin position="1"/>
        <end position="25"/>
    </location>
</feature>
<evidence type="ECO:0000313" key="3">
    <source>
        <dbReference type="Proteomes" id="UP000054563"/>
    </source>
</evidence>
<gene>
    <name evidence="2" type="ORF">CIHG_01667</name>
</gene>
<feature type="region of interest" description="Disordered" evidence="1">
    <location>
        <begin position="44"/>
        <end position="74"/>
    </location>
</feature>
<feature type="compositionally biased region" description="Polar residues" evidence="1">
    <location>
        <begin position="1"/>
        <end position="14"/>
    </location>
</feature>
<dbReference type="VEuPathDB" id="FungiDB:CIHG_01667"/>
<dbReference type="Proteomes" id="UP000054563">
    <property type="component" value="Unassembled WGS sequence"/>
</dbReference>
<organism evidence="2 3">
    <name type="scientific">Coccidioides immitis H538.4</name>
    <dbReference type="NCBI Taxonomy" id="396776"/>
    <lineage>
        <taxon>Eukaryota</taxon>
        <taxon>Fungi</taxon>
        <taxon>Dikarya</taxon>
        <taxon>Ascomycota</taxon>
        <taxon>Pezizomycotina</taxon>
        <taxon>Eurotiomycetes</taxon>
        <taxon>Eurotiomycetidae</taxon>
        <taxon>Onygenales</taxon>
        <taxon>Onygenaceae</taxon>
        <taxon>Coccidioides</taxon>
    </lineage>
</organism>
<name>A0A0J8U9U7_COCIT</name>
<evidence type="ECO:0000313" key="2">
    <source>
        <dbReference type="EMBL" id="KMU83883.1"/>
    </source>
</evidence>
<proteinExistence type="predicted"/>
<feature type="compositionally biased region" description="Basic and acidic residues" evidence="1">
    <location>
        <begin position="47"/>
        <end position="57"/>
    </location>
</feature>
<evidence type="ECO:0000256" key="1">
    <source>
        <dbReference type="SAM" id="MobiDB-lite"/>
    </source>
</evidence>
<dbReference type="EMBL" id="DS016984">
    <property type="protein sequence ID" value="KMU83883.1"/>
    <property type="molecule type" value="Genomic_DNA"/>
</dbReference>
<reference evidence="3" key="1">
    <citation type="journal article" date="2010" name="Genome Res.">
        <title>Population genomic sequencing of Coccidioides fungi reveals recent hybridization and transposon control.</title>
        <authorList>
            <person name="Neafsey D.E."/>
            <person name="Barker B.M."/>
            <person name="Sharpton T.J."/>
            <person name="Stajich J.E."/>
            <person name="Park D.J."/>
            <person name="Whiston E."/>
            <person name="Hung C.-Y."/>
            <person name="McMahan C."/>
            <person name="White J."/>
            <person name="Sykes S."/>
            <person name="Heiman D."/>
            <person name="Young S."/>
            <person name="Zeng Q."/>
            <person name="Abouelleil A."/>
            <person name="Aftuck L."/>
            <person name="Bessette D."/>
            <person name="Brown A."/>
            <person name="FitzGerald M."/>
            <person name="Lui A."/>
            <person name="Macdonald J.P."/>
            <person name="Priest M."/>
            <person name="Orbach M.J."/>
            <person name="Galgiani J.N."/>
            <person name="Kirkland T.N."/>
            <person name="Cole G.T."/>
            <person name="Birren B.W."/>
            <person name="Henn M.R."/>
            <person name="Taylor J.W."/>
            <person name="Rounsley S.D."/>
        </authorList>
    </citation>
    <scope>NUCLEOTIDE SEQUENCE [LARGE SCALE GENOMIC DNA]</scope>
    <source>
        <strain evidence="3">H538.4</strain>
    </source>
</reference>
<protein>
    <submittedName>
        <fullName evidence="2">Uncharacterized protein</fullName>
    </submittedName>
</protein>
<sequence>MGASRLESQTSPGANQRRETGSRSGIIFENAPCKCYITAFPPPPVKGVDRSRSDSTDHWCLTEGPDHHSHQKVTARAVCPIPPKSSEDGANRTRSTRIKRIRRTIKLSQTPDPKMLVWQPKLFTSFSAKSGRRMASATLL</sequence>
<accession>A0A0J8U9U7</accession>